<dbReference type="InterPro" id="IPR000859">
    <property type="entry name" value="CUB_dom"/>
</dbReference>
<organism evidence="24 25">
    <name type="scientific">Channa striata</name>
    <name type="common">Snakehead murrel</name>
    <name type="synonym">Ophicephalus striatus</name>
    <dbReference type="NCBI Taxonomy" id="64152"/>
    <lineage>
        <taxon>Eukaryota</taxon>
        <taxon>Metazoa</taxon>
        <taxon>Chordata</taxon>
        <taxon>Craniata</taxon>
        <taxon>Vertebrata</taxon>
        <taxon>Euteleostomi</taxon>
        <taxon>Actinopterygii</taxon>
        <taxon>Neopterygii</taxon>
        <taxon>Teleostei</taxon>
        <taxon>Neoteleostei</taxon>
        <taxon>Acanthomorphata</taxon>
        <taxon>Anabantaria</taxon>
        <taxon>Anabantiformes</taxon>
        <taxon>Channoidei</taxon>
        <taxon>Channidae</taxon>
        <taxon>Channa</taxon>
    </lineage>
</organism>
<evidence type="ECO:0000256" key="9">
    <source>
        <dbReference type="ARBA" id="ARBA00022729"/>
    </source>
</evidence>
<dbReference type="Gene3D" id="2.40.10.10">
    <property type="entry name" value="Trypsin-like serine proteases"/>
    <property type="match status" value="2"/>
</dbReference>
<keyword evidence="25" id="KW-1185">Reference proteome</keyword>
<dbReference type="SMART" id="SM00042">
    <property type="entry name" value="CUB"/>
    <property type="match status" value="4"/>
</dbReference>
<dbReference type="FunFam" id="2.10.70.10:FF:000016">
    <property type="entry name" value="Mannan-binding lectin serine protease 1"/>
    <property type="match status" value="2"/>
</dbReference>
<reference evidence="24" key="1">
    <citation type="submission" date="2023-07" db="EMBL/GenBank/DDBJ databases">
        <title>Chromosome-level Genome Assembly of Striped Snakehead (Channa striata).</title>
        <authorList>
            <person name="Liu H."/>
        </authorList>
    </citation>
    <scope>NUCLEOTIDE SEQUENCE</scope>
    <source>
        <strain evidence="24">Gz</strain>
        <tissue evidence="24">Muscle</tissue>
    </source>
</reference>
<evidence type="ECO:0000256" key="1">
    <source>
        <dbReference type="ARBA" id="ARBA00001057"/>
    </source>
</evidence>
<dbReference type="CDD" id="cd00190">
    <property type="entry name" value="Tryp_SPc"/>
    <property type="match status" value="1"/>
</dbReference>
<dbReference type="EMBL" id="JAUPFM010000008">
    <property type="protein sequence ID" value="KAK2844746.1"/>
    <property type="molecule type" value="Genomic_DNA"/>
</dbReference>
<feature type="disulfide bond" evidence="18">
    <location>
        <begin position="144"/>
        <end position="171"/>
    </location>
</feature>
<dbReference type="SUPFAM" id="SSF57196">
    <property type="entry name" value="EGF/Laminin"/>
    <property type="match status" value="2"/>
</dbReference>
<evidence type="ECO:0000256" key="2">
    <source>
        <dbReference type="ARBA" id="ARBA00004241"/>
    </source>
</evidence>
<keyword evidence="11" id="KW-0378">Hydrolase</keyword>
<dbReference type="SUPFAM" id="SSF49854">
    <property type="entry name" value="Spermadhesin, CUB domain"/>
    <property type="match status" value="4"/>
</dbReference>
<dbReference type="GO" id="GO:0072562">
    <property type="term" value="C:blood microparticle"/>
    <property type="evidence" value="ECO:0007669"/>
    <property type="project" value="TreeGrafter"/>
</dbReference>
<feature type="domain" description="CUB" evidence="21">
    <location>
        <begin position="540"/>
        <end position="672"/>
    </location>
</feature>
<dbReference type="GO" id="GO:0009986">
    <property type="term" value="C:cell surface"/>
    <property type="evidence" value="ECO:0007669"/>
    <property type="project" value="UniProtKB-SubCell"/>
</dbReference>
<feature type="domain" description="CUB" evidence="21">
    <location>
        <begin position="11"/>
        <end position="91"/>
    </location>
</feature>
<keyword evidence="14 18" id="KW-1015">Disulfide bond</keyword>
<dbReference type="InterPro" id="IPR009003">
    <property type="entry name" value="Peptidase_S1_PA"/>
</dbReference>
<comment type="function">
    <text evidence="16">Serine protease component of the complement C1 complex, a multiprotein complex that initiates the classical pathway of the complement system, a cascade of proteins that leads to phagocytosis and breakdown of pathogens and signaling that strengthens the adaptive immune system. C1R catalyzes the first enzymatic step in the classical complement pathway: it is activated by the C1Q subcomplex of the C1 complex, which associates with IgG or IgM immunoglobulins complexed with antigens to form antigen-antibody complexes on the surface of pathogens. Immunoglobulin-binding promotes the autocatalytic cleavage and activation of C1R. Activated C1R then cleaves and activates C1S, the second protease of the classical complement pathway. It is unclear if C1R activates C1S within single, strained C1 complexes or between neighboring C1 complexes on surfaces.</text>
</comment>
<dbReference type="Gene3D" id="2.60.120.290">
    <property type="entry name" value="Spermadhesin, CUB domain"/>
    <property type="match status" value="4"/>
</dbReference>
<comment type="caution">
    <text evidence="24">The sequence shown here is derived from an EMBL/GenBank/DDBJ whole genome shotgun (WGS) entry which is preliminary data.</text>
</comment>
<keyword evidence="13" id="KW-0180">Complement pathway</keyword>
<dbReference type="InterPro" id="IPR000742">
    <property type="entry name" value="EGF"/>
</dbReference>
<gene>
    <name evidence="24" type="ORF">Q5P01_011405</name>
</gene>
<dbReference type="PROSITE" id="PS01180">
    <property type="entry name" value="CUB"/>
    <property type="match status" value="4"/>
</dbReference>
<keyword evidence="13" id="KW-0399">Innate immunity</keyword>
<feature type="domain" description="Peptidase S1" evidence="22">
    <location>
        <begin position="406"/>
        <end position="792"/>
    </location>
</feature>
<dbReference type="Pfam" id="PF07645">
    <property type="entry name" value="EGF_CA"/>
    <property type="match status" value="2"/>
</dbReference>
<feature type="domain" description="CUB" evidence="21">
    <location>
        <begin position="144"/>
        <end position="256"/>
    </location>
</feature>
<feature type="chain" id="PRO_5041680555" description="complement subcomponent C1r" evidence="20">
    <location>
        <begin position="18"/>
        <end position="1235"/>
    </location>
</feature>
<feature type="signal peptide" evidence="20">
    <location>
        <begin position="1"/>
        <end position="17"/>
    </location>
</feature>
<dbReference type="GO" id="GO:0006958">
    <property type="term" value="P:complement activation, classical pathway"/>
    <property type="evidence" value="ECO:0007669"/>
    <property type="project" value="UniProtKB-KW"/>
</dbReference>
<dbReference type="InterPro" id="IPR001881">
    <property type="entry name" value="EGF-like_Ca-bd_dom"/>
</dbReference>
<dbReference type="InterPro" id="IPR049883">
    <property type="entry name" value="NOTCH1_EGF-like"/>
</dbReference>
<evidence type="ECO:0000256" key="19">
    <source>
        <dbReference type="PROSITE-ProRule" id="PRU00302"/>
    </source>
</evidence>
<dbReference type="CDD" id="cd00033">
    <property type="entry name" value="CCP"/>
    <property type="match status" value="3"/>
</dbReference>
<dbReference type="PRINTS" id="PR00722">
    <property type="entry name" value="CHYMOTRYPSIN"/>
</dbReference>
<dbReference type="PROSITE" id="PS50923">
    <property type="entry name" value="SUSHI"/>
    <property type="match status" value="3"/>
</dbReference>
<feature type="disulfide bond" evidence="18">
    <location>
        <begin position="722"/>
        <end position="749"/>
    </location>
</feature>
<evidence type="ECO:0000256" key="4">
    <source>
        <dbReference type="ARBA" id="ARBA00022536"/>
    </source>
</evidence>
<dbReference type="InterPro" id="IPR033116">
    <property type="entry name" value="TRYPSIN_SER"/>
</dbReference>
<evidence type="ECO:0000256" key="13">
    <source>
        <dbReference type="ARBA" id="ARBA00022875"/>
    </source>
</evidence>
<keyword evidence="15" id="KW-0325">Glycoprotein</keyword>
<dbReference type="PROSITE" id="PS01186">
    <property type="entry name" value="EGF_2"/>
    <property type="match status" value="1"/>
</dbReference>
<keyword evidence="13" id="KW-0391">Immunity</keyword>
<evidence type="ECO:0000256" key="16">
    <source>
        <dbReference type="ARBA" id="ARBA00093383"/>
    </source>
</evidence>
<dbReference type="InterPro" id="IPR001254">
    <property type="entry name" value="Trypsin_dom"/>
</dbReference>
<keyword evidence="12" id="KW-0720">Serine protease</keyword>
<dbReference type="PROSITE" id="PS50240">
    <property type="entry name" value="TRYPSIN_DOM"/>
    <property type="match status" value="2"/>
</dbReference>
<evidence type="ECO:0000259" key="22">
    <source>
        <dbReference type="PROSITE" id="PS50240"/>
    </source>
</evidence>
<feature type="domain" description="CUB" evidence="21">
    <location>
        <begin position="722"/>
        <end position="837"/>
    </location>
</feature>
<feature type="domain" description="Sushi" evidence="23">
    <location>
        <begin position="905"/>
        <end position="973"/>
    </location>
</feature>
<keyword evidence="4" id="KW-0245">EGF-like domain</keyword>
<dbReference type="SUPFAM" id="SSF50494">
    <property type="entry name" value="Trypsin-like serine proteases"/>
    <property type="match status" value="2"/>
</dbReference>
<dbReference type="InterPro" id="IPR043504">
    <property type="entry name" value="Peptidase_S1_PA_chymotrypsin"/>
</dbReference>
<feature type="domain" description="Peptidase S1" evidence="22">
    <location>
        <begin position="988"/>
        <end position="1233"/>
    </location>
</feature>
<feature type="domain" description="Sushi" evidence="23">
    <location>
        <begin position="324"/>
        <end position="391"/>
    </location>
</feature>
<evidence type="ECO:0000259" key="23">
    <source>
        <dbReference type="PROSITE" id="PS50923"/>
    </source>
</evidence>
<evidence type="ECO:0000259" key="21">
    <source>
        <dbReference type="PROSITE" id="PS01180"/>
    </source>
</evidence>
<dbReference type="AlphaFoldDB" id="A0AA88MT69"/>
<dbReference type="SUPFAM" id="SSF57535">
    <property type="entry name" value="Complement control module/SCR domain"/>
    <property type="match status" value="4"/>
</dbReference>
<dbReference type="GO" id="GO:0004252">
    <property type="term" value="F:serine-type endopeptidase activity"/>
    <property type="evidence" value="ECO:0007669"/>
    <property type="project" value="UniProtKB-EC"/>
</dbReference>
<dbReference type="SMART" id="SM00020">
    <property type="entry name" value="Tryp_SPc"/>
    <property type="match status" value="1"/>
</dbReference>
<evidence type="ECO:0000256" key="17">
    <source>
        <dbReference type="ARBA" id="ARBA00093536"/>
    </source>
</evidence>
<evidence type="ECO:0000256" key="20">
    <source>
        <dbReference type="SAM" id="SignalP"/>
    </source>
</evidence>
<evidence type="ECO:0000313" key="24">
    <source>
        <dbReference type="EMBL" id="KAK2844746.1"/>
    </source>
</evidence>
<accession>A0AA88MT69</accession>
<dbReference type="GO" id="GO:0031638">
    <property type="term" value="P:zymogen activation"/>
    <property type="evidence" value="ECO:0007669"/>
    <property type="project" value="TreeGrafter"/>
</dbReference>
<evidence type="ECO:0000256" key="18">
    <source>
        <dbReference type="PROSITE-ProRule" id="PRU00059"/>
    </source>
</evidence>
<evidence type="ECO:0000256" key="8">
    <source>
        <dbReference type="ARBA" id="ARBA00022723"/>
    </source>
</evidence>
<dbReference type="Gene3D" id="2.10.70.10">
    <property type="entry name" value="Complement Module, domain 1"/>
    <property type="match status" value="4"/>
</dbReference>
<evidence type="ECO:0000256" key="11">
    <source>
        <dbReference type="ARBA" id="ARBA00022801"/>
    </source>
</evidence>
<dbReference type="Gene3D" id="2.10.25.10">
    <property type="entry name" value="Laminin"/>
    <property type="match status" value="2"/>
</dbReference>
<dbReference type="EC" id="3.4.21.41" evidence="3"/>
<keyword evidence="10" id="KW-0677">Repeat</keyword>
<dbReference type="InterPro" id="IPR001314">
    <property type="entry name" value="Peptidase_S1A"/>
</dbReference>
<comment type="caution">
    <text evidence="19">Lacks conserved residue(s) required for the propagation of feature annotation.</text>
</comment>
<evidence type="ECO:0000256" key="6">
    <source>
        <dbReference type="ARBA" id="ARBA00022659"/>
    </source>
</evidence>
<dbReference type="InterPro" id="IPR000436">
    <property type="entry name" value="Sushi_SCR_CCP_dom"/>
</dbReference>
<evidence type="ECO:0000256" key="10">
    <source>
        <dbReference type="ARBA" id="ARBA00022737"/>
    </source>
</evidence>
<protein>
    <recommendedName>
        <fullName evidence="3">complement subcomponent C1r</fullName>
        <ecNumber evidence="3">3.4.21.41</ecNumber>
    </recommendedName>
</protein>
<evidence type="ECO:0000256" key="5">
    <source>
        <dbReference type="ARBA" id="ARBA00022553"/>
    </source>
</evidence>
<dbReference type="Pfam" id="PF00084">
    <property type="entry name" value="Sushi"/>
    <property type="match status" value="3"/>
</dbReference>
<comment type="catalytic activity">
    <reaction evidence="1">
        <text>Selective cleavage of Lys(or Arg)-|-Ile bond in complement subcomponent C1s to form the active form of C1s (EC 3.4.21.42).</text>
        <dbReference type="EC" id="3.4.21.41"/>
    </reaction>
</comment>
<keyword evidence="7" id="KW-0645">Protease</keyword>
<dbReference type="GO" id="GO:0005509">
    <property type="term" value="F:calcium ion binding"/>
    <property type="evidence" value="ECO:0007669"/>
    <property type="project" value="InterPro"/>
</dbReference>
<keyword evidence="5" id="KW-0597">Phosphoprotein</keyword>
<dbReference type="SMART" id="SM00179">
    <property type="entry name" value="EGF_CA"/>
    <property type="match status" value="2"/>
</dbReference>
<name>A0AA88MT69_CHASR</name>
<dbReference type="Pfam" id="PF00089">
    <property type="entry name" value="Trypsin"/>
    <property type="match status" value="2"/>
</dbReference>
<feature type="domain" description="Sushi" evidence="23">
    <location>
        <begin position="839"/>
        <end position="904"/>
    </location>
</feature>
<dbReference type="PANTHER" id="PTHR24255:SF25">
    <property type="entry name" value="COMPLEMENT C1R SUBCOMPONENT"/>
    <property type="match status" value="1"/>
</dbReference>
<proteinExistence type="predicted"/>
<comment type="subcellular location">
    <subcellularLocation>
        <location evidence="2">Cell surface</location>
    </subcellularLocation>
</comment>
<dbReference type="PROSITE" id="PS01187">
    <property type="entry name" value="EGF_CA"/>
    <property type="match status" value="2"/>
</dbReference>
<evidence type="ECO:0000256" key="3">
    <source>
        <dbReference type="ARBA" id="ARBA00011907"/>
    </source>
</evidence>
<dbReference type="SMART" id="SM00032">
    <property type="entry name" value="CCP"/>
    <property type="match status" value="4"/>
</dbReference>
<dbReference type="SMART" id="SM00181">
    <property type="entry name" value="EGF"/>
    <property type="match status" value="2"/>
</dbReference>
<dbReference type="InterPro" id="IPR035914">
    <property type="entry name" value="Sperma_CUB_dom_sf"/>
</dbReference>
<evidence type="ECO:0000256" key="15">
    <source>
        <dbReference type="ARBA" id="ARBA00023180"/>
    </source>
</evidence>
<dbReference type="CDD" id="cd00054">
    <property type="entry name" value="EGF_CA"/>
    <property type="match status" value="1"/>
</dbReference>
<dbReference type="PROSITE" id="PS00135">
    <property type="entry name" value="TRYPSIN_SER"/>
    <property type="match status" value="1"/>
</dbReference>
<dbReference type="Pfam" id="PF00431">
    <property type="entry name" value="CUB"/>
    <property type="match status" value="4"/>
</dbReference>
<comment type="subunit">
    <text evidence="17">Core component of the complement C1 complex, a calcium-dependent complex composed of 1 molecule of the C1Q subcomplex, 2 molecules of C1R and 2 molecules of C1S. The C1Q subcomplex is composed 18 subunits: 3 chains of C1QA, C1QB, and C1QC trimerize to form 6 collagen-like triple helices connected to six globular ligand-recognition modules. Within the C1 complex, C1R is a dimer of identical chains, each of which is activated by cleavage into two chains, heavy and light, connected by disulfide bonds.</text>
</comment>
<evidence type="ECO:0000256" key="12">
    <source>
        <dbReference type="ARBA" id="ARBA00022825"/>
    </source>
</evidence>
<evidence type="ECO:0000256" key="7">
    <source>
        <dbReference type="ARBA" id="ARBA00022670"/>
    </source>
</evidence>
<keyword evidence="9 20" id="KW-0732">Signal</keyword>
<dbReference type="CDD" id="cd00041">
    <property type="entry name" value="CUB"/>
    <property type="match status" value="4"/>
</dbReference>
<dbReference type="FunFam" id="2.10.25.10:FF:000059">
    <property type="entry name" value="Mannan-binding lectin serine protease 1"/>
    <property type="match status" value="2"/>
</dbReference>
<dbReference type="FunFam" id="2.40.10.10:FF:000120">
    <property type="entry name" value="Putative serine protease"/>
    <property type="match status" value="1"/>
</dbReference>
<evidence type="ECO:0000256" key="14">
    <source>
        <dbReference type="ARBA" id="ARBA00023157"/>
    </source>
</evidence>
<keyword evidence="6 19" id="KW-0768">Sushi</keyword>
<evidence type="ECO:0000313" key="25">
    <source>
        <dbReference type="Proteomes" id="UP001187415"/>
    </source>
</evidence>
<sequence>MLGLSLLLLLFSHSVRSTLLGWVESPGYPNGYVPHASLNWSRCAPRGHTLSIRLIHLDVEDSKDCENDAVRVFSNGNLISSDYSNIQRHTGFRGFYSVQDYDECEDDPDNKCTQFCHNFIGGYYCSCRLGYYLDKDKHTCTVSCSKDLSGVSRGDISSPSWPGSYAENANCLHTLSVESHLQLELQFNEVFDVEQSSDGQCIDTLKIETPSGILGSFCGKTPPPSPFLTHSHHVKIRFTSDGFGSNKGFSFRFQTREKVCSAEVIPHSTVTPQRPQYRRGDIVTVTCDLGHVPNTKGVKTLSSEYETTCHSTGVWVPHYPCEPVDCGVPDIPEDGVIRILGDNQRTHYEDQIQFACNSQYYTLEGNDTYTCSSNGEWVSSRGKTEMPKCTPICGIPTKALDLAGRILGGERAKLGEIPWHLFIKEPSRGGATLINDRWAVTAAHVVEHTEETSLRLYGGLVDGSLTQNPQSPNLVVMESERIIIHPGYAVGVDERANFDNDIALIRLASRRIRSLTDLFHPKMGWTVYIIWFLYVSACECRELPDSEPAMYGEVKSPEYPKPYSPNLLEQWDLSVPEGFQIRLTFTHMDIEASAGCFYDSLTMLTYVQSSRFSIMEKSWESFVAMRTLLMGITQANQPILSPDNQLTLVFQSDNNNPERHQNVGFFAQYQAIDIDECSAPEPADGSGPLCAQICLNTLGSYLCSCHHGYEIRPDQRSCVLSCGGGIFDEPEGRLLSPAYPNPPPHGVSCQYVISVESGFTIALNFSNYFHIESVETERGRTCLHHWLQVTVPGREPMKLCGTESPGLIDTNSNTVQLDYHTDDDGQSNGWSLDYSTHRVNCPLPGKVANGRVTPSWTQFLYRDYIFVRCFQGYKLMMDGEEIAGFSTMCQSNGQWHLALPECHIIDCGEPEPLLNGGVTFLSGLQNQYHSVIQYHCNEPFYSLLGGANVTFTCEADRKWRSDSDVVLSPTCIPVCGKPTKLISAYQRIIGGNEAPENTIPWQVLVSIDGARGGGMVIADRWIMTAAHNVVENGNPVPNDTIRVFMGVTDVNTDLNPGVQAASVYVHPDYNNPNFVDYSNDIALIKLHDPITFNPSIMPICLPAEDATYHTGTMGLVSGFGLIKVDGRMILKNKLQYVQLPLVNQETCSNSITLIKTRKTNVPLLTNNMFCAGFPEGGKDSCQGDSGGPFAFYDNGQFWAAGIVSWGFECGQQGAYGVYTKVSNYLSWITKTIQEN</sequence>
<dbReference type="InterPro" id="IPR035976">
    <property type="entry name" value="Sushi/SCR/CCP_sf"/>
</dbReference>
<dbReference type="InterPro" id="IPR018097">
    <property type="entry name" value="EGF_Ca-bd_CS"/>
</dbReference>
<dbReference type="Proteomes" id="UP001187415">
    <property type="component" value="Unassembled WGS sequence"/>
</dbReference>
<keyword evidence="8" id="KW-0479">Metal-binding</keyword>
<dbReference type="PANTHER" id="PTHR24255">
    <property type="entry name" value="COMPLEMENT COMPONENT 1, S SUBCOMPONENT-RELATED"/>
    <property type="match status" value="1"/>
</dbReference>